<dbReference type="Gene3D" id="2.60.40.1120">
    <property type="entry name" value="Carboxypeptidase-like, regulatory domain"/>
    <property type="match status" value="1"/>
</dbReference>
<dbReference type="Pfam" id="PF13715">
    <property type="entry name" value="CarbopepD_reg_2"/>
    <property type="match status" value="1"/>
</dbReference>
<gene>
    <name evidence="1" type="ORF">S01H1_34067</name>
</gene>
<dbReference type="Gene3D" id="2.170.130.10">
    <property type="entry name" value="TonB-dependent receptor, plug domain"/>
    <property type="match status" value="1"/>
</dbReference>
<dbReference type="InterPro" id="IPR039426">
    <property type="entry name" value="TonB-dep_rcpt-like"/>
</dbReference>
<proteinExistence type="predicted"/>
<dbReference type="InterPro" id="IPR008969">
    <property type="entry name" value="CarboxyPept-like_regulatory"/>
</dbReference>
<sequence length="272" mass="29877">VLITWGTTDLEGYYRIENVPVGRYTVIVSILGYRQQVIPNIIVNSGKEVILHFEMEESVETMGEVVITAGRKTETINEMTSVSARTFAVEETERYAGSRGDPARMASNFAGVQGANDSSNDIVIRGNSPLGILWRFDGVNIPNPNHFGVSGTTGGPVGILNNKVLSNSDFMTGAFPAEYGNTIAGVFDLRMRHGNNEKHEFSAQFGFLGTEIMAEGPISKENRSSYLFTYRYSTLAIFHLLGVNIGTDAVPKYQDMSFKLFFPTKNSGVFSL</sequence>
<feature type="non-terminal residue" evidence="1">
    <location>
        <position position="272"/>
    </location>
</feature>
<name>X0VS07_9ZZZZ</name>
<feature type="non-terminal residue" evidence="1">
    <location>
        <position position="1"/>
    </location>
</feature>
<dbReference type="PROSITE" id="PS52016">
    <property type="entry name" value="TONB_DEPENDENT_REC_3"/>
    <property type="match status" value="1"/>
</dbReference>
<accession>X0VS07</accession>
<dbReference type="SUPFAM" id="SSF49464">
    <property type="entry name" value="Carboxypeptidase regulatory domain-like"/>
    <property type="match status" value="1"/>
</dbReference>
<organism evidence="1">
    <name type="scientific">marine sediment metagenome</name>
    <dbReference type="NCBI Taxonomy" id="412755"/>
    <lineage>
        <taxon>unclassified sequences</taxon>
        <taxon>metagenomes</taxon>
        <taxon>ecological metagenomes</taxon>
    </lineage>
</organism>
<reference evidence="1" key="1">
    <citation type="journal article" date="2014" name="Front. Microbiol.">
        <title>High frequency of phylogenetically diverse reductive dehalogenase-homologous genes in deep subseafloor sedimentary metagenomes.</title>
        <authorList>
            <person name="Kawai M."/>
            <person name="Futagami T."/>
            <person name="Toyoda A."/>
            <person name="Takaki Y."/>
            <person name="Nishi S."/>
            <person name="Hori S."/>
            <person name="Arai W."/>
            <person name="Tsubouchi T."/>
            <person name="Morono Y."/>
            <person name="Uchiyama I."/>
            <person name="Ito T."/>
            <person name="Fujiyama A."/>
            <person name="Inagaki F."/>
            <person name="Takami H."/>
        </authorList>
    </citation>
    <scope>NUCLEOTIDE SEQUENCE</scope>
    <source>
        <strain evidence="1">Expedition CK06-06</strain>
    </source>
</reference>
<dbReference type="SUPFAM" id="SSF56935">
    <property type="entry name" value="Porins"/>
    <property type="match status" value="1"/>
</dbReference>
<dbReference type="AlphaFoldDB" id="X0VS07"/>
<protein>
    <submittedName>
        <fullName evidence="1">Uncharacterized protein</fullName>
    </submittedName>
</protein>
<evidence type="ECO:0000313" key="1">
    <source>
        <dbReference type="EMBL" id="GAG13922.1"/>
    </source>
</evidence>
<dbReference type="EMBL" id="BARS01021185">
    <property type="protein sequence ID" value="GAG13922.1"/>
    <property type="molecule type" value="Genomic_DNA"/>
</dbReference>
<comment type="caution">
    <text evidence="1">The sequence shown here is derived from an EMBL/GenBank/DDBJ whole genome shotgun (WGS) entry which is preliminary data.</text>
</comment>
<dbReference type="InterPro" id="IPR037066">
    <property type="entry name" value="Plug_dom_sf"/>
</dbReference>